<accession>A0A0S4JU58</accession>
<reference evidence="3" key="1">
    <citation type="submission" date="2015-09" db="EMBL/GenBank/DDBJ databases">
        <authorList>
            <consortium name="Pathogen Informatics"/>
        </authorList>
    </citation>
    <scope>NUCLEOTIDE SEQUENCE [LARGE SCALE GENOMIC DNA]</scope>
    <source>
        <strain evidence="3">Lake Konstanz</strain>
    </source>
</reference>
<proteinExistence type="predicted"/>
<dbReference type="VEuPathDB" id="TriTrypDB:BSAL_40050"/>
<feature type="chain" id="PRO_5006622710" evidence="1">
    <location>
        <begin position="22"/>
        <end position="1209"/>
    </location>
</feature>
<evidence type="ECO:0000256" key="1">
    <source>
        <dbReference type="SAM" id="SignalP"/>
    </source>
</evidence>
<keyword evidence="3" id="KW-1185">Reference proteome</keyword>
<gene>
    <name evidence="2" type="ORF">BSAL_40055</name>
</gene>
<dbReference type="AlphaFoldDB" id="A0A0S4JU58"/>
<feature type="non-terminal residue" evidence="2">
    <location>
        <position position="1209"/>
    </location>
</feature>
<dbReference type="Proteomes" id="UP000051952">
    <property type="component" value="Unassembled WGS sequence"/>
</dbReference>
<keyword evidence="1" id="KW-0732">Signal</keyword>
<protein>
    <submittedName>
        <fullName evidence="2">Uncharacterized protein</fullName>
    </submittedName>
</protein>
<organism evidence="2 3">
    <name type="scientific">Bodo saltans</name>
    <name type="common">Flagellated protozoan</name>
    <dbReference type="NCBI Taxonomy" id="75058"/>
    <lineage>
        <taxon>Eukaryota</taxon>
        <taxon>Discoba</taxon>
        <taxon>Euglenozoa</taxon>
        <taxon>Kinetoplastea</taxon>
        <taxon>Metakinetoplastina</taxon>
        <taxon>Eubodonida</taxon>
        <taxon>Bodonidae</taxon>
        <taxon>Bodo</taxon>
    </lineage>
</organism>
<evidence type="ECO:0000313" key="2">
    <source>
        <dbReference type="EMBL" id="CUG92965.1"/>
    </source>
</evidence>
<feature type="signal peptide" evidence="1">
    <location>
        <begin position="1"/>
        <end position="21"/>
    </location>
</feature>
<name>A0A0S4JU58_BODSA</name>
<evidence type="ECO:0000313" key="3">
    <source>
        <dbReference type="Proteomes" id="UP000051952"/>
    </source>
</evidence>
<sequence length="1209" mass="133127">MMRRGKLMSIFVGGRLLRCAAAPACKARSAAVNDDALLPGPPLLLPCCCGLVSRSRGLHCPSELERVLSSMEKATIETAQVIGISELGKMGIAKRTSDVARYIVRCPGTVTGLRCEMLDIYWRDRCVTFFSAAGKDLLVAVAVPHDIPTDAETNGIKRVHTLSLLDGDVTAHVEPLHQVYEVYCAENGVDKLRSDNSSFENNLKDFVLKTLMLHQKQNLGAVTPHLALSPTYFVANRILKVDGRHRCLAAENRDWRMLTHRFIDYRHGKGQFCSDLVDLKLPQTWAIDANVAVLIGGESGSGKTMEMICGHCDKSDLVIYVRGFPGEDGVVDDIHSAFYYSSPLMEDVLKRHTSGETFTVRLCFDDIDDSPAFVSVCSMDIKKLRGKLGWGPLVEIRVTAAPRRIVAASNVSGITSNLYQLAQLTRNEPTRNAASVYWEIRRHLSNELMQARSGGRAADFDELLSDVEILEKHWGDRQQREALLRKRSATLSRLLRKLAGTTAPCSVSTPLKVTEPVHTLLMQEALFAAVESDGTCAAALANPRMAALLVNEVLDIARQTSADEIISVATREVNVRRHVLQRAARGFKVISERDYTFREVTPQLVESLRHVLFDGYTSAETHCYNTHVLVAHQAILNDNVVYERDVTKGYAVVDDDGKPRTMTIKSRASKSGVTLTACYPKDLGRYSISPAMMVILTTSVAMNTLGKAVEQNERMLDELGAKLNDAPVISILYASHSCWNDDVFEENFTSPTHSAHMLVTSRGILIDNAKYERDVPKDCAVVLGDDGTPRTMTMSIKDYTFREVTPQLVESLRHVLFDGYTSAETHYYNTHVLVARRAILNDNVVYERDVPKGYAVVDDDGKPRTMTIKSRELSKSGVVYTACYPKDVGRYSISPAMMVILTTLMSGVFEENFTNTNNGFEHSMAKFLYLAVQVFHGRPVRELVNFVAGPSAIVGKAAQKILDSSTTINFIALTLRMGENKSQARGAEESIQVQGIPAPKVLEDEELAKSVASKLSPEDDPGEACVCKPLVDEALAKSVASKLSPEDDPGEACVCKPLYRQDNNPEVKKCSLCAWIECSPTWLPSADVVLHIPKVVTITIQHIKTFPSKIECRNVPGSLKAMRSPAADIYNERLQKLGAPVIAILCASDDALMTGKRAGWGRADSSHCIVMANGAGENIRSNESMSEVGDATHDDNAAMNRKRLHCAKD</sequence>
<dbReference type="VEuPathDB" id="TriTrypDB:BSAL_40045"/>
<dbReference type="EMBL" id="CYKH01002099">
    <property type="protein sequence ID" value="CUG92965.1"/>
    <property type="molecule type" value="Genomic_DNA"/>
</dbReference>